<keyword evidence="2 9" id="KW-0808">Transferase</keyword>
<reference evidence="12 13" key="1">
    <citation type="journal article" date="2011" name="Proc. Natl. Acad. Sci. U.S.A.">
        <title>Evolutionary erosion of yeast sex chromosomes by mating-type switching accidents.</title>
        <authorList>
            <person name="Gordon J.L."/>
            <person name="Armisen D."/>
            <person name="Proux-Wera E."/>
            <person name="Oheigeartaigh S.S."/>
            <person name="Byrne K.P."/>
            <person name="Wolfe K.H."/>
        </authorList>
    </citation>
    <scope>NUCLEOTIDE SEQUENCE [LARGE SCALE GENOMIC DNA]</scope>
    <source>
        <strain evidence="13">ATCC 10597 / BCRC 20456 / CBS 421 / NBRC 0211 / NRRL Y-12639</strain>
    </source>
</reference>
<dbReference type="OMA" id="TKYSMRE"/>
<dbReference type="Pfam" id="PF18995">
    <property type="entry name" value="PRT6_C"/>
    <property type="match status" value="1"/>
</dbReference>
<keyword evidence="3 9" id="KW-0479">Metal-binding</keyword>
<evidence type="ECO:0000313" key="13">
    <source>
        <dbReference type="Proteomes" id="UP000000689"/>
    </source>
</evidence>
<comment type="catalytic activity">
    <reaction evidence="1 9">
        <text>S-ubiquitinyl-[E2 ubiquitin-conjugating enzyme]-L-cysteine + [acceptor protein]-L-lysine = [E2 ubiquitin-conjugating enzyme]-L-cysteine + N(6)-ubiquitinyl-[acceptor protein]-L-lysine.</text>
        <dbReference type="EC" id="2.3.2.27"/>
    </reaction>
</comment>
<keyword evidence="5 9" id="KW-0833">Ubl conjugation pathway</keyword>
<comment type="similarity">
    <text evidence="7 9">Belongs to the E3 ubiquitin-protein ligase UBR1-like family.</text>
</comment>
<evidence type="ECO:0000256" key="1">
    <source>
        <dbReference type="ARBA" id="ARBA00000900"/>
    </source>
</evidence>
<evidence type="ECO:0000256" key="10">
    <source>
        <dbReference type="SAM" id="Coils"/>
    </source>
</evidence>
<evidence type="ECO:0000256" key="3">
    <source>
        <dbReference type="ARBA" id="ARBA00022723"/>
    </source>
</evidence>
<dbReference type="GO" id="GO:0005737">
    <property type="term" value="C:cytoplasm"/>
    <property type="evidence" value="ECO:0007669"/>
    <property type="project" value="TreeGrafter"/>
</dbReference>
<name>G0WG89_NAUDC</name>
<dbReference type="eggNOG" id="KOG1140">
    <property type="taxonomic scope" value="Eukaryota"/>
</dbReference>
<dbReference type="EC" id="2.3.2.27" evidence="9"/>
<dbReference type="GO" id="GO:0071596">
    <property type="term" value="P:ubiquitin-dependent protein catabolic process via the N-end rule pathway"/>
    <property type="evidence" value="ECO:0007669"/>
    <property type="project" value="UniProtKB-UniRule"/>
</dbReference>
<dbReference type="Gene3D" id="2.10.110.30">
    <property type="match status" value="1"/>
</dbReference>
<gene>
    <name evidence="12" type="primary">NDAI0I02310</name>
    <name evidence="12" type="ordered locus">NDAI_0I02310</name>
</gene>
<dbReference type="RefSeq" id="XP_003672043.1">
    <property type="nucleotide sequence ID" value="XM_003671995.1"/>
</dbReference>
<dbReference type="OrthoDB" id="26387at2759"/>
<dbReference type="Pfam" id="PF02207">
    <property type="entry name" value="zf-UBR"/>
    <property type="match status" value="1"/>
</dbReference>
<comment type="function">
    <text evidence="9">Ubiquitin ligase protein which is a component of the N-end rule pathway. Recognizes and binds to proteins bearing specific N-terminal residues that are destabilizing according to the N-end rule, leading to their ubiquitination and subsequent degradation.</text>
</comment>
<dbReference type="GO" id="GO:1990305">
    <property type="term" value="C:RAD6-UBR2 ubiquitin ligase complex"/>
    <property type="evidence" value="ECO:0007669"/>
    <property type="project" value="EnsemblFungi"/>
</dbReference>
<organism evidence="12 13">
    <name type="scientific">Naumovozyma dairenensis (strain ATCC 10597 / BCRC 20456 / CBS 421 / NBRC 0211 / NRRL Y-12639)</name>
    <name type="common">Saccharomyces dairenensis</name>
    <dbReference type="NCBI Taxonomy" id="1071378"/>
    <lineage>
        <taxon>Eukaryota</taxon>
        <taxon>Fungi</taxon>
        <taxon>Dikarya</taxon>
        <taxon>Ascomycota</taxon>
        <taxon>Saccharomycotina</taxon>
        <taxon>Saccharomycetes</taxon>
        <taxon>Saccharomycetales</taxon>
        <taxon>Saccharomycetaceae</taxon>
        <taxon>Naumovozyma</taxon>
    </lineage>
</organism>
<accession>G0WG89</accession>
<comment type="pathway">
    <text evidence="9">Protein modification; protein ubiquitination.</text>
</comment>
<dbReference type="EMBL" id="HE580275">
    <property type="protein sequence ID" value="CCD26800.1"/>
    <property type="molecule type" value="Genomic_DNA"/>
</dbReference>
<sequence length="1812" mass="211268">MSRPTIIIQNLKTFLTHLPTFAENEYNELCSYIVWKTLNSCIKIDNDHIDWDSLTEPFLSENWKNGNYQKILNRYDDNAISWKDLYFQENNDNQHKNTMCNRQSFAPETVFYCFTCVNHPLYEICESCFDPSKHIGHSYTSRIIDRPEGGICHCGDPCAFKNLNDCRSCKNNENNHTGPEISTHDQNILETLDTVLDYIVDSIYYLKENNGIYCHIDEDDVPITGYFDDTSSLNFDDNENDLHLMLLNQYENNTNLDTVWAIQIDWTDNDWNPLDLTRKVSEILNTPIEYMIVITELLESRASSATILRSKDIHKLKRVMKEFEKENIKVRLRRTRDIFIQDLIEDLLDWIYRNCLDRVSSITFKYTLRTSMLNKWNSRMETDITYDPSKLHSKNQINLFGGFLVTEEQRSTWPWFKPWHFPAIEDDYISQILVQYNGRLLESDSKIPTTGFYSFSGSRFQHLFMECTAKFNKLSFAKLFRVLCTLFTIKDNSNIFLAAQYLDVYLSGLYNMVASDPSGDKLALMGALSQYTFQDPEVANIAIKHGFIERTLRFSFTLLAFSPDDLMPYLPVALYPRFKLPMGSIRNKKLTFCIKDLSFIMSLNTVPEFLLQNSSISNTLLEALLEFDNINIVKRETTEHVRYEKFEFSGYFFFLGTMLVLMESYLRNITQLRDLDTRRTIVLRFIDTIMRKEFESLGKFRGKYVDSENAISQTLHRNWNDENQLLLKHEEICDHISQTINFQVGVDPQSFFNPMSYLFRFVIQWSQCGRVEPLDKIFEKYIDFQDVFKDKERILHMSESALSTIVLIAQINAGFWVRNGSPITYQANMYTRYSLRETAYMSDLFNIQLSMSFADPDDFLVTYLSRWGLKHWSNGIPNCDYPDKDTTMVMVNEALLLLIRLLTEIRFLTMVSSLDGFLKILRREIINALNFESCSYSTLTMIIPEHITKHPSFDLELEELAIYVPQTGISDEGLYHLKSKYVELIDPYYIGQSSTRRYEISKNIRLNMAKNLKIPLDETFIPVTNVIKSLKSTIYSNLFSISSRDTFGRFLKTSLEHIKKFKNENLLTDIVHLVHICVINNLDEFAKIFWHEYGVISIEFCYHHSIGSILYSCLLMEEFSNVHGEIKEIFRYLLENVPHMHVNSFLNEQVPSFNPEILWHSKQQLQHDESLEKKKNKAKQRKLKLMKRLAKQQEQFISNNKLEKTEVNKTAMDSKEKHEGWDFPDDGCVFCKMELPSETYIYFSYVERNICNFELSLITDVEESEFCETKPNNVDMQPVLKTCGHGAHISCLGKYMKSLHSMQALTTKNIPISYGFGLVFCPVCNSLVNSILPRISDKYHKNSIEAENEHSSSDELLHTHVIKCSRILLEVVEDDRNKTSLSRFDELIVNNVSNLEMQLRSKYNNKNSNIFSLPYQIQLTLHLLVEMRTYLKRCIPFCVPKSINISANDIDWGHFLQHSVDVNVLNWGLGMLMAPKAVGANPSVYLPLLLKLKLYQDSILLARELIRMDLSLQDTTSSEFDSCMFDVDVLRTVTSILQDQISFFSPNESKEKIFEKLWKCRLFVAKFLSNSFCVFLKRFYVLFKTKHPLRSAWLDTDTTVSGTKVLNQLMAFFSLPSFEALVREFNEVDQNEIHSVLDRCNFQITIGKLHHMKLHATDELKLIALPTNLSYFFNTDKTQLQFRAFHEDIALCLLCGSKLRSQKPVPLRKYLLGECTNHARNDCNISTTYGVFLMVRHNAIYLSYGERGTFFLSPYLNKYGASDVDFKYNMPVYLNTHRYSYLCNEVLLGNMIPHLVYRKTEGVSDLGGWETI</sequence>
<dbReference type="Pfam" id="PF22960">
    <property type="entry name" value="WHD_UBR1"/>
    <property type="match status" value="1"/>
</dbReference>
<feature type="coiled-coil region" evidence="10">
    <location>
        <begin position="1168"/>
        <end position="1195"/>
    </location>
</feature>
<evidence type="ECO:0000256" key="4">
    <source>
        <dbReference type="ARBA" id="ARBA00022771"/>
    </source>
</evidence>
<dbReference type="GeneID" id="11493811"/>
<keyword evidence="13" id="KW-1185">Reference proteome</keyword>
<feature type="zinc finger region" description="UBR-type" evidence="8">
    <location>
        <begin position="98"/>
        <end position="171"/>
    </location>
</feature>
<dbReference type="PANTHER" id="PTHR21497">
    <property type="entry name" value="UBIQUITIN LIGASE E3 ALPHA-RELATED"/>
    <property type="match status" value="1"/>
</dbReference>
<evidence type="ECO:0000256" key="2">
    <source>
        <dbReference type="ARBA" id="ARBA00022679"/>
    </source>
</evidence>
<evidence type="ECO:0000259" key="11">
    <source>
        <dbReference type="PROSITE" id="PS51157"/>
    </source>
</evidence>
<dbReference type="STRING" id="1071378.G0WG89"/>
<dbReference type="InterPro" id="IPR039164">
    <property type="entry name" value="UBR1-like"/>
</dbReference>
<evidence type="ECO:0000256" key="9">
    <source>
        <dbReference type="RuleBase" id="RU366018"/>
    </source>
</evidence>
<dbReference type="GO" id="GO:0000209">
    <property type="term" value="P:protein polyubiquitination"/>
    <property type="evidence" value="ECO:0007669"/>
    <property type="project" value="EnsemblFungi"/>
</dbReference>
<dbReference type="GO" id="GO:0061630">
    <property type="term" value="F:ubiquitin protein ligase activity"/>
    <property type="evidence" value="ECO:0007669"/>
    <property type="project" value="UniProtKB-UniRule"/>
</dbReference>
<dbReference type="KEGG" id="ndi:NDAI_0I02310"/>
<proteinExistence type="inferred from homology"/>
<dbReference type="CDD" id="cd19670">
    <property type="entry name" value="UBR-box_UBR1_2_3"/>
    <property type="match status" value="1"/>
</dbReference>
<dbReference type="InterPro" id="IPR003126">
    <property type="entry name" value="Znf_UBR"/>
</dbReference>
<dbReference type="InterPro" id="IPR044046">
    <property type="entry name" value="E3_ligase_UBR-like_C"/>
</dbReference>
<dbReference type="PROSITE" id="PS51157">
    <property type="entry name" value="ZF_UBR"/>
    <property type="match status" value="1"/>
</dbReference>
<dbReference type="GO" id="GO:1990304">
    <property type="term" value="C:MUB1-RAD6-UBR2 ubiquitin ligase complex"/>
    <property type="evidence" value="ECO:0007669"/>
    <property type="project" value="EnsemblFungi"/>
</dbReference>
<evidence type="ECO:0000256" key="7">
    <source>
        <dbReference type="ARBA" id="ARBA00046341"/>
    </source>
</evidence>
<evidence type="ECO:0000313" key="12">
    <source>
        <dbReference type="EMBL" id="CCD26800.1"/>
    </source>
</evidence>
<dbReference type="UniPathway" id="UPA00143"/>
<dbReference type="GO" id="GO:0008270">
    <property type="term" value="F:zinc ion binding"/>
    <property type="evidence" value="ECO:0007669"/>
    <property type="project" value="UniProtKB-UniRule"/>
</dbReference>
<evidence type="ECO:0000256" key="8">
    <source>
        <dbReference type="PROSITE-ProRule" id="PRU00508"/>
    </source>
</evidence>
<dbReference type="Proteomes" id="UP000000689">
    <property type="component" value="Chromosome 9"/>
</dbReference>
<dbReference type="InterPro" id="IPR055194">
    <property type="entry name" value="UBR1-like_WH"/>
</dbReference>
<dbReference type="GO" id="GO:0071629">
    <property type="term" value="P:cytoplasm protein quality control by the ubiquitin-proteasome system"/>
    <property type="evidence" value="ECO:0007669"/>
    <property type="project" value="EnsemblFungi"/>
</dbReference>
<protein>
    <recommendedName>
        <fullName evidence="9">E3 ubiquitin-protein ligase</fullName>
        <ecNumber evidence="9">2.3.2.27</ecNumber>
    </recommendedName>
</protein>
<dbReference type="SMART" id="SM00396">
    <property type="entry name" value="ZnF_UBR1"/>
    <property type="match status" value="1"/>
</dbReference>
<evidence type="ECO:0000256" key="6">
    <source>
        <dbReference type="ARBA" id="ARBA00022833"/>
    </source>
</evidence>
<keyword evidence="6 9" id="KW-0862">Zinc</keyword>
<evidence type="ECO:0000256" key="5">
    <source>
        <dbReference type="ARBA" id="ARBA00022786"/>
    </source>
</evidence>
<feature type="domain" description="UBR-type" evidence="11">
    <location>
        <begin position="98"/>
        <end position="171"/>
    </location>
</feature>
<dbReference type="PANTHER" id="PTHR21497:SF24">
    <property type="entry name" value="E3 UBIQUITIN-PROTEIN LIGASE UBR1"/>
    <property type="match status" value="1"/>
</dbReference>
<keyword evidence="4 9" id="KW-0863">Zinc-finger</keyword>
<keyword evidence="10" id="KW-0175">Coiled coil</keyword>
<dbReference type="GO" id="GO:0000151">
    <property type="term" value="C:ubiquitin ligase complex"/>
    <property type="evidence" value="ECO:0007669"/>
    <property type="project" value="TreeGrafter"/>
</dbReference>
<dbReference type="GO" id="GO:0034620">
    <property type="term" value="P:cellular response to unfolded protein"/>
    <property type="evidence" value="ECO:0007669"/>
    <property type="project" value="EnsemblFungi"/>
</dbReference>
<dbReference type="HOGENOM" id="CLU_004097_0_0_1"/>